<evidence type="ECO:0000313" key="6">
    <source>
        <dbReference type="EMBL" id="KAJ6225430.1"/>
    </source>
</evidence>
<evidence type="ECO:0000259" key="5">
    <source>
        <dbReference type="PROSITE" id="PS50106"/>
    </source>
</evidence>
<dbReference type="PROSITE" id="PS50010">
    <property type="entry name" value="DH_2"/>
    <property type="match status" value="1"/>
</dbReference>
<dbReference type="EMBL" id="JAPWDV010000001">
    <property type="protein sequence ID" value="KAJ6225430.1"/>
    <property type="molecule type" value="Genomic_DNA"/>
</dbReference>
<feature type="region of interest" description="Disordered" evidence="2">
    <location>
        <begin position="488"/>
        <end position="533"/>
    </location>
</feature>
<dbReference type="Pfam" id="PF00621">
    <property type="entry name" value="RhoGEF"/>
    <property type="match status" value="1"/>
</dbReference>
<dbReference type="GO" id="GO:0005085">
    <property type="term" value="F:guanyl-nucleotide exchange factor activity"/>
    <property type="evidence" value="ECO:0007669"/>
    <property type="project" value="InterPro"/>
</dbReference>
<dbReference type="SMART" id="SM00325">
    <property type="entry name" value="RhoGEF"/>
    <property type="match status" value="1"/>
</dbReference>
<evidence type="ECO:0000259" key="3">
    <source>
        <dbReference type="PROSITE" id="PS50003"/>
    </source>
</evidence>
<dbReference type="SUPFAM" id="SSF50156">
    <property type="entry name" value="PDZ domain-like"/>
    <property type="match status" value="1"/>
</dbReference>
<feature type="compositionally biased region" description="Polar residues" evidence="2">
    <location>
        <begin position="590"/>
        <end position="609"/>
    </location>
</feature>
<dbReference type="Pfam" id="PF23014">
    <property type="entry name" value="PH_Tiam1"/>
    <property type="match status" value="1"/>
</dbReference>
<dbReference type="PANTHER" id="PTHR46001:SF3">
    <property type="entry name" value="PROTEIN STILL LIFE, ISOFORM SIF TYPE 1"/>
    <property type="match status" value="1"/>
</dbReference>
<feature type="region of interest" description="Disordered" evidence="2">
    <location>
        <begin position="928"/>
        <end position="957"/>
    </location>
</feature>
<dbReference type="CDD" id="cd00160">
    <property type="entry name" value="RhoGEF"/>
    <property type="match status" value="1"/>
</dbReference>
<feature type="domain" description="PDZ" evidence="5">
    <location>
        <begin position="1251"/>
        <end position="1323"/>
    </location>
</feature>
<feature type="region of interest" description="Disordered" evidence="2">
    <location>
        <begin position="383"/>
        <end position="421"/>
    </location>
</feature>
<dbReference type="InterPro" id="IPR001849">
    <property type="entry name" value="PH_domain"/>
</dbReference>
<dbReference type="InterPro" id="IPR055230">
    <property type="entry name" value="PH_Tiam1/2"/>
</dbReference>
<feature type="region of interest" description="Disordered" evidence="2">
    <location>
        <begin position="194"/>
        <end position="222"/>
    </location>
</feature>
<name>A0A9Q0RT72_BLOTA</name>
<feature type="compositionally biased region" description="Polar residues" evidence="2">
    <location>
        <begin position="491"/>
        <end position="506"/>
    </location>
</feature>
<evidence type="ECO:0000256" key="2">
    <source>
        <dbReference type="SAM" id="MobiDB-lite"/>
    </source>
</evidence>
<protein>
    <submittedName>
        <fullName evidence="6">Uncharacterized protein</fullName>
    </submittedName>
</protein>
<dbReference type="SMART" id="SM00233">
    <property type="entry name" value="PH"/>
    <property type="match status" value="2"/>
</dbReference>
<dbReference type="SUPFAM" id="SSF48065">
    <property type="entry name" value="DBL homology domain (DH-domain)"/>
    <property type="match status" value="1"/>
</dbReference>
<dbReference type="InterPro" id="IPR035899">
    <property type="entry name" value="DBL_dom_sf"/>
</dbReference>
<dbReference type="GO" id="GO:0007264">
    <property type="term" value="P:small GTPase-mediated signal transduction"/>
    <property type="evidence" value="ECO:0007669"/>
    <property type="project" value="InterPro"/>
</dbReference>
<feature type="domain" description="PH" evidence="3">
    <location>
        <begin position="875"/>
        <end position="1017"/>
    </location>
</feature>
<sequence>MMLPIADEIFNNLFSSFDELNENKEDSLSMVMVNDDSIEKDSNNGKSTPTGEEHELIIQASKAKVRKMFYLCIAYAATIGSVSTLTSNGPNLIMKDILEEKVTIPEDRREIVRKHISKKYERLGPMTWNPDLKQDALLDWHTIQTKLEWGVLFIRGGGFAIADAVKCSSLLLLLLVHVHAFELESTAKINRIQHRQQQQQQRQHWQKQQKKKNERTNERTTQKNSQFKYSMITINYIHLFVRSFYVRCANCNGKPATSNTTNTTLSTNARHYPHYHSGTNTMGNTISGGGVGGGSGGGQHMIAGGKPTFLRLWAEVFHVSASSGAVRWNQVSDDLVPITVQFVNGKYRVTAVNSRVDKVSGDTWGLNFTSPADARAFREYLTTNPLTNQSGNAPRRAESSYSLRDQGGTGSHQPSKAGSGAHLTTKYYANRTAISTPNSPSKRKIQNDQSIQQSNYTGTALGNQQAQCTCDCMTVEALHKQRNGRIRYANFTRQDSGGTTQSSRSDGSLVRRQHERQQQYHRQNTRSMDEHSRNRIMAHTGGVLTKNMLRPRIQALQALSNPRAYGSHGPSNGYNTHHQTTGKVGMHQGGKQSATNDIGEPRSQSVGEPRNTMNVTAQISTQSQSHLVSTATTTDDLNQETAPALKPRSQRPKSLMAIDSETKCRDRTHRSLEGRRRSLERMQCVDLTDASPPTPARAGTNGNKESEPSAANGSTNAMNGPSAEQLDEYERELRRRLLRESMDDVATLMRDVQQELTLIRAEERRFQSQSTQSLHRLSSAGMGAPTHRSPVFDTLSIDGQLPFLPSFASSLVTASSAYHNAYQSWDRLAGYLTSSEVSDDDRASLTTAQSDDEELNLKSSFRQRGSAVNFECFGSVRKSGFLSVKKWLIRKRHTLDLARKRGWKGYWVCLKGTTLLFYSCDSANSIGGQPSAGSGSNNNSSADVSQRTGGNQSSSTTELTPKHLIFVESCLVQAVPEHPRRDNVFCLSTSFGDAYLFDATSLPERDHWISVIQTACAAQISRESCRSRIIQYINEEYQRLERLVELDLESRQEADLMLSCCTEEKQKQQLVSHVLLLDEKIEKNRIEVFRLKSYLSSLNYEEGPNPKSLLSQASRRSKSQLNRIGVFTVSSLHAFNCARNPQPLEKLHKRDSFSADYIRDLYSPSQAEVPAFASNTRVTVQIILLSGEQRALEVPVNWTTEQVMIDLFGAGTEAREYFLRCSDTHVVLHRSDLVKNFHNHILMVTPKILFTVELIRESNEILFGFSVDADMSHGNDLRVFVIRVEPNTIADLNGLNRDDEIMVINGALVQELDMMFIESVLQEELTLCLMIRSSRMDVPNTGQMLTKSESAHQIGTGASFENEKTSSVTDEFIESLVCPPPPSSDFSQLILSETQLSKYIVPKVDNFLPLNIKPGSNISNVGLIFDDPNVNAQIPLDNIPLDNQYQTLLDDQQQHQQQQQQGLHTKAELSSVDLNNPPSSSSSSLLYQTFAQEMRPNAVAAAAVGSVMGKQSNNQLNSNTNVNVSAINHMQKLIRELLDTENTYCQSLDQLVKLYLQPLSQSDFLTVTDCKVLCGSILQIIDAQNEFRSELTEVGEHILSECQLLLERCGKSLNQSHEPNVNELGVGYIADCFLKHCGNFRNYSTFGASHARAVKLMADEKTALHDWLQKRSSGQISQSLESYLVRPIQRVLKYPLLLDQMRTLCTPGTTNYNKLDEAVKEMEKVGEHINEMQRVHDEYGAIFEHLARNHSRTSTQLTNNGSSGMITNCLIDLSPTALIHHGVVDWTNSMEFLGKNCRKGVELHSLCFVFRQFVVFLCKETIRQRKRMPAAKSADVEIIRHQVLIPVIEVQVRANPQIDNETDFKWDLIQLKMNAGKRSEKIYRLSNKTNELRNVFLRTIRQIIREDVRQMNIFGLGGPSSSSGGGSNVSTKGQPTNSSTSTGSGSSKARKMMITNIGDKQSSSRQTGGNSNRKPQPMPSTGSCSTLHENCPRSGKGAEAHKVPCGLCGKEVTLGHRQKEMIAANWKRQDSGSTSSR</sequence>
<proteinExistence type="predicted"/>
<dbReference type="Gene3D" id="2.30.29.30">
    <property type="entry name" value="Pleckstrin-homology domain (PH domain)/Phosphotyrosine-binding domain (PTB)"/>
    <property type="match status" value="2"/>
</dbReference>
<feature type="domain" description="DH" evidence="4">
    <location>
        <begin position="1529"/>
        <end position="1732"/>
    </location>
</feature>
<dbReference type="InterPro" id="IPR011993">
    <property type="entry name" value="PH-like_dom_sf"/>
</dbReference>
<dbReference type="Pfam" id="PF18385">
    <property type="entry name" value="Tiam_CC_Ex"/>
    <property type="match status" value="1"/>
</dbReference>
<organism evidence="6 7">
    <name type="scientific">Blomia tropicalis</name>
    <name type="common">Mite</name>
    <dbReference type="NCBI Taxonomy" id="40697"/>
    <lineage>
        <taxon>Eukaryota</taxon>
        <taxon>Metazoa</taxon>
        <taxon>Ecdysozoa</taxon>
        <taxon>Arthropoda</taxon>
        <taxon>Chelicerata</taxon>
        <taxon>Arachnida</taxon>
        <taxon>Acari</taxon>
        <taxon>Acariformes</taxon>
        <taxon>Sarcoptiformes</taxon>
        <taxon>Astigmata</taxon>
        <taxon>Glycyphagoidea</taxon>
        <taxon>Echimyopodidae</taxon>
        <taxon>Blomia</taxon>
    </lineage>
</organism>
<feature type="compositionally biased region" description="Polar residues" evidence="2">
    <location>
        <begin position="1958"/>
        <end position="1988"/>
    </location>
</feature>
<feature type="compositionally biased region" description="Basic and acidic residues" evidence="2">
    <location>
        <begin position="660"/>
        <end position="680"/>
    </location>
</feature>
<evidence type="ECO:0000256" key="1">
    <source>
        <dbReference type="ARBA" id="ARBA00022737"/>
    </source>
</evidence>
<feature type="compositionally biased region" description="Low complexity" evidence="2">
    <location>
        <begin position="1938"/>
        <end position="1947"/>
    </location>
</feature>
<feature type="compositionally biased region" description="Polar residues" evidence="2">
    <location>
        <begin position="383"/>
        <end position="392"/>
    </location>
</feature>
<dbReference type="SUPFAM" id="SSF50729">
    <property type="entry name" value="PH domain-like"/>
    <property type="match status" value="3"/>
</dbReference>
<feature type="compositionally biased region" description="Low complexity" evidence="2">
    <location>
        <begin position="931"/>
        <end position="942"/>
    </location>
</feature>
<keyword evidence="7" id="KW-1185">Reference proteome</keyword>
<dbReference type="Gene3D" id="1.20.900.10">
    <property type="entry name" value="Dbl homology (DH) domain"/>
    <property type="match status" value="1"/>
</dbReference>
<feature type="region of interest" description="Disordered" evidence="2">
    <location>
        <begin position="1915"/>
        <end position="2005"/>
    </location>
</feature>
<comment type="caution">
    <text evidence="6">The sequence shown here is derived from an EMBL/GenBank/DDBJ whole genome shotgun (WGS) entry which is preliminary data.</text>
</comment>
<feature type="compositionally biased region" description="Polar residues" evidence="2">
    <location>
        <begin position="630"/>
        <end position="641"/>
    </location>
</feature>
<accession>A0A9Q0RT72</accession>
<dbReference type="Pfam" id="PF00595">
    <property type="entry name" value="PDZ"/>
    <property type="match status" value="1"/>
</dbReference>
<feature type="compositionally biased region" description="Polar residues" evidence="2">
    <location>
        <begin position="943"/>
        <end position="957"/>
    </location>
</feature>
<dbReference type="InterPro" id="IPR036034">
    <property type="entry name" value="PDZ_sf"/>
</dbReference>
<dbReference type="PANTHER" id="PTHR46001">
    <property type="entry name" value="TIAM (MAMMALIAN TUMOR INVASION AND METASTASIS FACTOR) HOMOLOG"/>
    <property type="match status" value="1"/>
</dbReference>
<dbReference type="InterPro" id="IPR040655">
    <property type="entry name" value="TIAM1_CC-Ex"/>
</dbReference>
<dbReference type="PROSITE" id="PS50106">
    <property type="entry name" value="PDZ"/>
    <property type="match status" value="1"/>
</dbReference>
<dbReference type="PROSITE" id="PS50003">
    <property type="entry name" value="PH_DOMAIN"/>
    <property type="match status" value="1"/>
</dbReference>
<dbReference type="Pfam" id="PF00169">
    <property type="entry name" value="PH"/>
    <property type="match status" value="1"/>
</dbReference>
<feature type="compositionally biased region" description="Polar residues" evidence="2">
    <location>
        <begin position="709"/>
        <end position="719"/>
    </location>
</feature>
<keyword evidence="1" id="KW-0677">Repeat</keyword>
<feature type="compositionally biased region" description="Gly residues" evidence="2">
    <location>
        <begin position="1915"/>
        <end position="1927"/>
    </location>
</feature>
<dbReference type="InterPro" id="IPR001478">
    <property type="entry name" value="PDZ"/>
</dbReference>
<feature type="region of interest" description="Disordered" evidence="2">
    <location>
        <begin position="630"/>
        <end position="723"/>
    </location>
</feature>
<dbReference type="SMART" id="SM00228">
    <property type="entry name" value="PDZ"/>
    <property type="match status" value="1"/>
</dbReference>
<gene>
    <name evidence="6" type="ORF">RDWZM_003975</name>
</gene>
<dbReference type="Gene3D" id="6.10.140.680">
    <property type="match status" value="1"/>
</dbReference>
<evidence type="ECO:0000259" key="4">
    <source>
        <dbReference type="PROSITE" id="PS50010"/>
    </source>
</evidence>
<evidence type="ECO:0000313" key="7">
    <source>
        <dbReference type="Proteomes" id="UP001142055"/>
    </source>
</evidence>
<dbReference type="InterPro" id="IPR000219">
    <property type="entry name" value="DH_dom"/>
</dbReference>
<reference evidence="6" key="1">
    <citation type="submission" date="2022-12" db="EMBL/GenBank/DDBJ databases">
        <title>Genome assemblies of Blomia tropicalis.</title>
        <authorList>
            <person name="Cui Y."/>
        </authorList>
    </citation>
    <scope>NUCLEOTIDE SEQUENCE</scope>
    <source>
        <tissue evidence="6">Adult mites</tissue>
    </source>
</reference>
<dbReference type="Proteomes" id="UP001142055">
    <property type="component" value="Chromosome 1"/>
</dbReference>
<feature type="region of interest" description="Disordered" evidence="2">
    <location>
        <begin position="583"/>
        <end position="609"/>
    </location>
</feature>
<dbReference type="InterPro" id="IPR043537">
    <property type="entry name" value="Tiam1/Tiam2/Sif"/>
</dbReference>
<dbReference type="Gene3D" id="2.30.42.10">
    <property type="match status" value="1"/>
</dbReference>
<feature type="compositionally biased region" description="Basic residues" evidence="2">
    <location>
        <begin position="204"/>
        <end position="213"/>
    </location>
</feature>